<gene>
    <name evidence="1" type="ordered locus">MGMSRv2__0942</name>
</gene>
<organism evidence="1 2">
    <name type="scientific">Magnetospirillum gryphiswaldense (strain DSM 6361 / JCM 21280 / NBRC 15271 / MSR-1)</name>
    <dbReference type="NCBI Taxonomy" id="431944"/>
    <lineage>
        <taxon>Bacteria</taxon>
        <taxon>Pseudomonadati</taxon>
        <taxon>Pseudomonadota</taxon>
        <taxon>Alphaproteobacteria</taxon>
        <taxon>Rhodospirillales</taxon>
        <taxon>Rhodospirillaceae</taxon>
        <taxon>Magnetospirillum</taxon>
    </lineage>
</organism>
<reference evidence="1 2" key="1">
    <citation type="journal article" date="2014" name="Genome Announc.">
        <title>Complete genome sequence of Magnetospirillum gryphiswaldense MSR-1.</title>
        <authorList>
            <person name="Wang X."/>
            <person name="Wang Q."/>
            <person name="Zhang W."/>
            <person name="Wang Y."/>
            <person name="Li L."/>
            <person name="Wen T."/>
            <person name="Zhang T."/>
            <person name="Zhang Y."/>
            <person name="Xu J."/>
            <person name="Hu J."/>
            <person name="Li S."/>
            <person name="Liu L."/>
            <person name="Liu J."/>
            <person name="Jiang W."/>
            <person name="Tian J."/>
            <person name="Li Y."/>
            <person name="Schuler D."/>
            <person name="Wang L."/>
            <person name="Li J."/>
        </authorList>
    </citation>
    <scope>NUCLEOTIDE SEQUENCE [LARGE SCALE GENOMIC DNA]</scope>
    <source>
        <strain evidence="2">DSM 6361 / JCM 21280 / NBRC 15271 / MSR-1</strain>
    </source>
</reference>
<keyword evidence="2" id="KW-1185">Reference proteome</keyword>
<evidence type="ECO:0000313" key="1">
    <source>
        <dbReference type="EMBL" id="CDK98157.1"/>
    </source>
</evidence>
<dbReference type="STRING" id="1430440.MGMSRv2__0942"/>
<dbReference type="KEGG" id="mgy:MGMSRv2__0942"/>
<proteinExistence type="predicted"/>
<accession>V6EYC4</accession>
<protein>
    <submittedName>
        <fullName evidence="1">Uncharacterized protein</fullName>
    </submittedName>
</protein>
<name>V6EYC4_MAGGM</name>
<dbReference type="AlphaFoldDB" id="V6EYC4"/>
<dbReference type="EMBL" id="HG794546">
    <property type="protein sequence ID" value="CDK98157.1"/>
    <property type="molecule type" value="Genomic_DNA"/>
</dbReference>
<dbReference type="Proteomes" id="UP000018922">
    <property type="component" value="Chromosome I"/>
</dbReference>
<evidence type="ECO:0000313" key="2">
    <source>
        <dbReference type="Proteomes" id="UP000018922"/>
    </source>
</evidence>
<dbReference type="HOGENOM" id="CLU_3026914_0_0_5"/>
<sequence length="55" mass="6340">MEERQVRLRRLTSLSKALTAGPARKRRAFRIDGTVVWDQAFNPEETPQGGLNRCR</sequence>